<dbReference type="InterPro" id="IPR050297">
    <property type="entry name" value="LipidA_mod_glycosyltrf_83"/>
</dbReference>
<evidence type="ECO:0000256" key="8">
    <source>
        <dbReference type="SAM" id="Phobius"/>
    </source>
</evidence>
<feature type="transmembrane region" description="Helical" evidence="8">
    <location>
        <begin position="94"/>
        <end position="113"/>
    </location>
</feature>
<feature type="transmembrane region" description="Helical" evidence="8">
    <location>
        <begin position="361"/>
        <end position="381"/>
    </location>
</feature>
<dbReference type="GO" id="GO:0016757">
    <property type="term" value="F:glycosyltransferase activity"/>
    <property type="evidence" value="ECO:0007669"/>
    <property type="project" value="UniProtKB-KW"/>
</dbReference>
<keyword evidence="5 8" id="KW-0812">Transmembrane</keyword>
<comment type="caution">
    <text evidence="10">The sequence shown here is derived from an EMBL/GenBank/DDBJ whole genome shotgun (WGS) entry which is preliminary data.</text>
</comment>
<evidence type="ECO:0000256" key="4">
    <source>
        <dbReference type="ARBA" id="ARBA00022679"/>
    </source>
</evidence>
<evidence type="ECO:0000256" key="1">
    <source>
        <dbReference type="ARBA" id="ARBA00004651"/>
    </source>
</evidence>
<evidence type="ECO:0000256" key="2">
    <source>
        <dbReference type="ARBA" id="ARBA00022475"/>
    </source>
</evidence>
<feature type="transmembrane region" description="Helical" evidence="8">
    <location>
        <begin position="333"/>
        <end position="354"/>
    </location>
</feature>
<evidence type="ECO:0000256" key="5">
    <source>
        <dbReference type="ARBA" id="ARBA00022692"/>
    </source>
</evidence>
<dbReference type="RefSeq" id="WP_202958060.1">
    <property type="nucleotide sequence ID" value="NZ_JAPCID010000025.1"/>
</dbReference>
<dbReference type="PANTHER" id="PTHR33908">
    <property type="entry name" value="MANNOSYLTRANSFERASE YKCB-RELATED"/>
    <property type="match status" value="1"/>
</dbReference>
<dbReference type="Proteomes" id="UP001147700">
    <property type="component" value="Unassembled WGS sequence"/>
</dbReference>
<feature type="transmembrane region" description="Helical" evidence="8">
    <location>
        <begin position="148"/>
        <end position="165"/>
    </location>
</feature>
<accession>A0ABT4RLK1</accession>
<evidence type="ECO:0000259" key="9">
    <source>
        <dbReference type="Pfam" id="PF13231"/>
    </source>
</evidence>
<reference evidence="10" key="1">
    <citation type="submission" date="2022-10" db="EMBL/GenBank/DDBJ databases">
        <title>The WGS of Solirubrobacter sp. CPCC 204708.</title>
        <authorList>
            <person name="Jiang Z."/>
        </authorList>
    </citation>
    <scope>NUCLEOTIDE SEQUENCE</scope>
    <source>
        <strain evidence="10">CPCC 204708</strain>
    </source>
</reference>
<feature type="domain" description="Glycosyltransferase RgtA/B/C/D-like" evidence="9">
    <location>
        <begin position="66"/>
        <end position="223"/>
    </location>
</feature>
<dbReference type="Pfam" id="PF13231">
    <property type="entry name" value="PMT_2"/>
    <property type="match status" value="1"/>
</dbReference>
<feature type="transmembrane region" description="Helical" evidence="8">
    <location>
        <begin position="119"/>
        <end position="136"/>
    </location>
</feature>
<feature type="transmembrane region" description="Helical" evidence="8">
    <location>
        <begin position="65"/>
        <end position="82"/>
    </location>
</feature>
<keyword evidence="2" id="KW-1003">Cell membrane</keyword>
<evidence type="ECO:0000313" key="11">
    <source>
        <dbReference type="Proteomes" id="UP001147700"/>
    </source>
</evidence>
<keyword evidence="11" id="KW-1185">Reference proteome</keyword>
<feature type="transmembrane region" description="Helical" evidence="8">
    <location>
        <begin position="187"/>
        <end position="205"/>
    </location>
</feature>
<keyword evidence="7 8" id="KW-0472">Membrane</keyword>
<proteinExistence type="predicted"/>
<evidence type="ECO:0000256" key="3">
    <source>
        <dbReference type="ARBA" id="ARBA00022676"/>
    </source>
</evidence>
<sequence>MRERSASAWTWLPALLFVAGLALALRLIGLRTATELHIDEVTYSRIAESVASGNGVELHGAAFNLHPPGFFYLLGGVIDLFGVRPDSVGRITELRVVPAVIGTCTCAMLFTLVWRTAGLIPGIVAGVLYALDPFVIRFDTRLFLEAQTLFFVVAGAAALTVRGIGDRYRAPLAGVAFGLAMLSKDTAMYLTVLPMLLIALFVPSLRRLVLTAALLACATYIAYLAVVLATGGLPALLDEKASGFLRLIGARQETGFNQEGGGVTLVETLRRNLPYYGASYALCGIGTLAALARVREIRRGPAHPGVTVLVAIQLCASAYLVYGVFIGTLEEQMFYFMAVPSLACVALLVPAIAARPVVVRAAVVALGGLWIVASAGSWGTLRSGSDDTYLAYEQWTARHLPRHARVAVTEEIAQFVQRGADVGEWATPQQIQEQNARYALISTRLIEDGFGLADEHLQQWLDRNGQVIFSARGRTLGELRLYELDPAMVAR</sequence>
<organism evidence="10 11">
    <name type="scientific">Solirubrobacter deserti</name>
    <dbReference type="NCBI Taxonomy" id="2282478"/>
    <lineage>
        <taxon>Bacteria</taxon>
        <taxon>Bacillati</taxon>
        <taxon>Actinomycetota</taxon>
        <taxon>Thermoleophilia</taxon>
        <taxon>Solirubrobacterales</taxon>
        <taxon>Solirubrobacteraceae</taxon>
        <taxon>Solirubrobacter</taxon>
    </lineage>
</organism>
<evidence type="ECO:0000256" key="7">
    <source>
        <dbReference type="ARBA" id="ARBA00023136"/>
    </source>
</evidence>
<feature type="transmembrane region" description="Helical" evidence="8">
    <location>
        <begin position="306"/>
        <end position="327"/>
    </location>
</feature>
<feature type="transmembrane region" description="Helical" evidence="8">
    <location>
        <begin position="275"/>
        <end position="294"/>
    </location>
</feature>
<gene>
    <name evidence="10" type="ORF">OJ962_17935</name>
</gene>
<dbReference type="EMBL" id="JAPCID010000025">
    <property type="protein sequence ID" value="MDA0139389.1"/>
    <property type="molecule type" value="Genomic_DNA"/>
</dbReference>
<dbReference type="InterPro" id="IPR038731">
    <property type="entry name" value="RgtA/B/C-like"/>
</dbReference>
<comment type="subcellular location">
    <subcellularLocation>
        <location evidence="1">Cell membrane</location>
        <topology evidence="1">Multi-pass membrane protein</topology>
    </subcellularLocation>
</comment>
<evidence type="ECO:0000313" key="10">
    <source>
        <dbReference type="EMBL" id="MDA0139389.1"/>
    </source>
</evidence>
<name>A0ABT4RLK1_9ACTN</name>
<keyword evidence="3 10" id="KW-0328">Glycosyltransferase</keyword>
<keyword evidence="6 8" id="KW-1133">Transmembrane helix</keyword>
<feature type="transmembrane region" description="Helical" evidence="8">
    <location>
        <begin position="212"/>
        <end position="237"/>
    </location>
</feature>
<protein>
    <submittedName>
        <fullName evidence="10">Glycosyltransferase family 39 protein</fullName>
        <ecNumber evidence="10">2.4.-.-</ecNumber>
    </submittedName>
</protein>
<dbReference type="EC" id="2.4.-.-" evidence="10"/>
<keyword evidence="4 10" id="KW-0808">Transferase</keyword>
<evidence type="ECO:0000256" key="6">
    <source>
        <dbReference type="ARBA" id="ARBA00022989"/>
    </source>
</evidence>
<dbReference type="PANTHER" id="PTHR33908:SF11">
    <property type="entry name" value="MEMBRANE PROTEIN"/>
    <property type="match status" value="1"/>
</dbReference>